<evidence type="ECO:0000313" key="2">
    <source>
        <dbReference type="Proteomes" id="UP000262882"/>
    </source>
</evidence>
<gene>
    <name evidence="1" type="ORF">D0T12_16500</name>
</gene>
<accession>A0A372GFG7</accession>
<proteinExistence type="predicted"/>
<protein>
    <submittedName>
        <fullName evidence="1">Uncharacterized protein</fullName>
    </submittedName>
</protein>
<dbReference type="Proteomes" id="UP000262882">
    <property type="component" value="Unassembled WGS sequence"/>
</dbReference>
<comment type="caution">
    <text evidence="1">The sequence shown here is derived from an EMBL/GenBank/DDBJ whole genome shotgun (WGS) entry which is preliminary data.</text>
</comment>
<name>A0A372GFG7_9ACTN</name>
<dbReference type="AlphaFoldDB" id="A0A372GFG7"/>
<dbReference type="EMBL" id="QVNQ01000005">
    <property type="protein sequence ID" value="RFS83823.1"/>
    <property type="molecule type" value="Genomic_DNA"/>
</dbReference>
<keyword evidence="2" id="KW-1185">Reference proteome</keyword>
<organism evidence="1 2">
    <name type="scientific">Actinomadura spongiicola</name>
    <dbReference type="NCBI Taxonomy" id="2303421"/>
    <lineage>
        <taxon>Bacteria</taxon>
        <taxon>Bacillati</taxon>
        <taxon>Actinomycetota</taxon>
        <taxon>Actinomycetes</taxon>
        <taxon>Streptosporangiales</taxon>
        <taxon>Thermomonosporaceae</taxon>
        <taxon>Actinomadura</taxon>
    </lineage>
</organism>
<evidence type="ECO:0000313" key="1">
    <source>
        <dbReference type="EMBL" id="RFS83823.1"/>
    </source>
</evidence>
<sequence>MRSVASRAVLRSPLDGAHRRRLYRGSAETRGDVAGQAVARVARLIGNGHVPGHAAMALDLVRWAGRSSMYFLAAAFAPSATASPVRRNCGSLAASRRG</sequence>
<reference evidence="1 2" key="1">
    <citation type="submission" date="2018-08" db="EMBL/GenBank/DDBJ databases">
        <title>Actinomadura spongicola sp. nov., isolated from marine sponge Leucetta chagosensis.</title>
        <authorList>
            <person name="Li L."/>
            <person name="Lin H.W."/>
        </authorList>
    </citation>
    <scope>NUCLEOTIDE SEQUENCE [LARGE SCALE GENOMIC DNA]</scope>
    <source>
        <strain evidence="1 2">LHW52907</strain>
    </source>
</reference>